<dbReference type="EMBL" id="LFYR01000718">
    <property type="protein sequence ID" value="KMZ70697.1"/>
    <property type="molecule type" value="Genomic_DNA"/>
</dbReference>
<feature type="compositionally biased region" description="Basic and acidic residues" evidence="1">
    <location>
        <begin position="740"/>
        <end position="752"/>
    </location>
</feature>
<keyword evidence="4" id="KW-0808">Transferase</keyword>
<dbReference type="AlphaFoldDB" id="A0A0K9PR62"/>
<feature type="compositionally biased region" description="Polar residues" evidence="1">
    <location>
        <begin position="615"/>
        <end position="645"/>
    </location>
</feature>
<dbReference type="OrthoDB" id="273917at2759"/>
<feature type="compositionally biased region" description="Polar residues" evidence="1">
    <location>
        <begin position="652"/>
        <end position="667"/>
    </location>
</feature>
<feature type="domain" description="PAP/OAS1 substrate-binding-related" evidence="3">
    <location>
        <begin position="179"/>
        <end position="372"/>
    </location>
</feature>
<organism evidence="4 5">
    <name type="scientific">Zostera marina</name>
    <name type="common">Eelgrass</name>
    <dbReference type="NCBI Taxonomy" id="29655"/>
    <lineage>
        <taxon>Eukaryota</taxon>
        <taxon>Viridiplantae</taxon>
        <taxon>Streptophyta</taxon>
        <taxon>Embryophyta</taxon>
        <taxon>Tracheophyta</taxon>
        <taxon>Spermatophyta</taxon>
        <taxon>Magnoliopsida</taxon>
        <taxon>Liliopsida</taxon>
        <taxon>Zosteraceae</taxon>
        <taxon>Zostera</taxon>
    </lineage>
</organism>
<feature type="compositionally biased region" description="Low complexity" evidence="1">
    <location>
        <begin position="674"/>
        <end position="687"/>
    </location>
</feature>
<dbReference type="PANTHER" id="PTHR45979:SF30">
    <property type="entry name" value="NUCLEOTIDYLTRANSFERASE"/>
    <property type="match status" value="1"/>
</dbReference>
<sequence length="761" mass="85631">MAEFEIPSPRDNAAPVPSSSPWPLETENPQPSKISVETWVYSEKVIKWMICRIQPTKVSEERRRNVVQYVQKLIKGYLGYEVFPFGSMPLKTYLPDGDIDLTCLGPPNYEDSLAVNVQSILEAEERNKFAEFQVSDIQCINAEVKLVKCLVQNIVVDISFNQIGGISTLCFLEQVDNKIGKNQLFKRTIMLIKAWCYYESRILGAHHSLLSTYALETLILYIFQLFHSSLDGPLAVLYRFLDYFSKFDWDNFCVSLDGPVRLSSLPEKVMESTEIGKRHNLLLSTTFLNKCTEKYSGNPTTSDHNRLFVKKFLNIIDPLRDNNNLGRSISKGNLYRIRSAFGYGARKLGKILLLPSQEKISSELKKYFKNTLERHGNGDRPDVQDSSCSDFSGEIQDLNENDHMACRTSGSSERNLHSNREMLVDDGDGDKKTSSCGYSNRIDFSSSNSAEVEAELSANMSRFCLDADVSNRMVEERSSSICSLAREQTELFVEVENPDDHDMADLRGNYELLFNNLRYAQYTHDFLNRSVSHGNLLQYSPYSFNGQLYAPPINGGGYYSCPPYPNFYQTNQSFIPQIPYNMEDRPRPRGTGTYIPIPINSRPYREKSSTGGRGRNQNVTSSNHYQVSKHMQNNSSRPITYSDSNLDMRGSPNFNHGNGRSKSSHIQYTPVVVSAAPPGSSKKSPAGNPDQDRSLDEAPLSISSSCNVPATLEHGRSPESTNNSCQVSGSSSVSPPATSNHERLDKSYHLKDDEEFPPLAS</sequence>
<evidence type="ECO:0000313" key="4">
    <source>
        <dbReference type="EMBL" id="KMZ70697.1"/>
    </source>
</evidence>
<dbReference type="Pfam" id="PF26180">
    <property type="entry name" value="PAP-OAS1"/>
    <property type="match status" value="1"/>
</dbReference>
<dbReference type="InterPro" id="IPR054708">
    <property type="entry name" value="MTPAP-like_central"/>
</dbReference>
<dbReference type="InterPro" id="IPR058920">
    <property type="entry name" value="PAP-OAS1-bd-rel"/>
</dbReference>
<keyword evidence="5" id="KW-1185">Reference proteome</keyword>
<gene>
    <name evidence="4" type="ORF">ZOSMA_196G00470</name>
</gene>
<dbReference type="Pfam" id="PF22600">
    <property type="entry name" value="MTPAP-like_central"/>
    <property type="match status" value="1"/>
</dbReference>
<accession>A0A0K9PR62</accession>
<feature type="compositionally biased region" description="Low complexity" evidence="1">
    <location>
        <begin position="720"/>
        <end position="739"/>
    </location>
</feature>
<dbReference type="InterPro" id="IPR058921">
    <property type="entry name" value="PAP/OAS1-rel"/>
</dbReference>
<protein>
    <submittedName>
        <fullName evidence="4">Nucleotidyltransferase domain containing protein, expressed</fullName>
    </submittedName>
</protein>
<evidence type="ECO:0000256" key="1">
    <source>
        <dbReference type="SAM" id="MobiDB-lite"/>
    </source>
</evidence>
<dbReference type="Proteomes" id="UP000036987">
    <property type="component" value="Unassembled WGS sequence"/>
</dbReference>
<feature type="region of interest" description="Disordered" evidence="1">
    <location>
        <begin position="583"/>
        <end position="761"/>
    </location>
</feature>
<dbReference type="Gene3D" id="1.10.1410.10">
    <property type="match status" value="1"/>
</dbReference>
<feature type="compositionally biased region" description="Polar residues" evidence="1">
    <location>
        <begin position="17"/>
        <end position="30"/>
    </location>
</feature>
<reference evidence="5" key="1">
    <citation type="journal article" date="2016" name="Nature">
        <title>The genome of the seagrass Zostera marina reveals angiosperm adaptation to the sea.</title>
        <authorList>
            <person name="Olsen J.L."/>
            <person name="Rouze P."/>
            <person name="Verhelst B."/>
            <person name="Lin Y.-C."/>
            <person name="Bayer T."/>
            <person name="Collen J."/>
            <person name="Dattolo E."/>
            <person name="De Paoli E."/>
            <person name="Dittami S."/>
            <person name="Maumus F."/>
            <person name="Michel G."/>
            <person name="Kersting A."/>
            <person name="Lauritano C."/>
            <person name="Lohaus R."/>
            <person name="Toepel M."/>
            <person name="Tonon T."/>
            <person name="Vanneste K."/>
            <person name="Amirebrahimi M."/>
            <person name="Brakel J."/>
            <person name="Bostroem C."/>
            <person name="Chovatia M."/>
            <person name="Grimwood J."/>
            <person name="Jenkins J.W."/>
            <person name="Jueterbock A."/>
            <person name="Mraz A."/>
            <person name="Stam W.T."/>
            <person name="Tice H."/>
            <person name="Bornberg-Bauer E."/>
            <person name="Green P.J."/>
            <person name="Pearson G.A."/>
            <person name="Procaccini G."/>
            <person name="Duarte C.M."/>
            <person name="Schmutz J."/>
            <person name="Reusch T.B.H."/>
            <person name="Van de Peer Y."/>
        </authorList>
    </citation>
    <scope>NUCLEOTIDE SEQUENCE [LARGE SCALE GENOMIC DNA]</scope>
    <source>
        <strain evidence="5">cv. Finnish</strain>
    </source>
</reference>
<name>A0A0K9PR62_ZOSMR</name>
<evidence type="ECO:0000313" key="5">
    <source>
        <dbReference type="Proteomes" id="UP000036987"/>
    </source>
</evidence>
<dbReference type="PANTHER" id="PTHR45979">
    <property type="entry name" value="PAP/OAS1 SUBSTRATE-BINDING DOMAIN SUPERFAMILY"/>
    <property type="match status" value="1"/>
</dbReference>
<dbReference type="STRING" id="29655.A0A0K9PR62"/>
<evidence type="ECO:0000259" key="2">
    <source>
        <dbReference type="Pfam" id="PF22600"/>
    </source>
</evidence>
<evidence type="ECO:0000259" key="3">
    <source>
        <dbReference type="Pfam" id="PF26180"/>
    </source>
</evidence>
<dbReference type="CDD" id="cd05402">
    <property type="entry name" value="NT_PAP_TUTase"/>
    <property type="match status" value="1"/>
</dbReference>
<dbReference type="GO" id="GO:0016740">
    <property type="term" value="F:transferase activity"/>
    <property type="evidence" value="ECO:0007669"/>
    <property type="project" value="UniProtKB-KW"/>
</dbReference>
<feature type="region of interest" description="Disordered" evidence="1">
    <location>
        <begin position="1"/>
        <end position="30"/>
    </location>
</feature>
<dbReference type="SUPFAM" id="SSF81301">
    <property type="entry name" value="Nucleotidyltransferase"/>
    <property type="match status" value="1"/>
</dbReference>
<dbReference type="SUPFAM" id="SSF81631">
    <property type="entry name" value="PAP/OAS1 substrate-binding domain"/>
    <property type="match status" value="1"/>
</dbReference>
<dbReference type="InterPro" id="IPR043519">
    <property type="entry name" value="NT_sf"/>
</dbReference>
<dbReference type="Gene3D" id="3.30.460.10">
    <property type="entry name" value="Beta Polymerase, domain 2"/>
    <property type="match status" value="1"/>
</dbReference>
<comment type="caution">
    <text evidence="4">The sequence shown here is derived from an EMBL/GenBank/DDBJ whole genome shotgun (WGS) entry which is preliminary data.</text>
</comment>
<proteinExistence type="predicted"/>
<feature type="domain" description="Poly(A) RNA polymerase mitochondrial-like central palm" evidence="2">
    <location>
        <begin position="45"/>
        <end position="167"/>
    </location>
</feature>